<protein>
    <submittedName>
        <fullName evidence="1">Uncharacterized protein</fullName>
    </submittedName>
</protein>
<dbReference type="AlphaFoldDB" id="A0AAV8YAI9"/>
<evidence type="ECO:0000313" key="1">
    <source>
        <dbReference type="EMBL" id="KAJ8948293.1"/>
    </source>
</evidence>
<keyword evidence="2" id="KW-1185">Reference proteome</keyword>
<proteinExistence type="predicted"/>
<evidence type="ECO:0000313" key="2">
    <source>
        <dbReference type="Proteomes" id="UP001162162"/>
    </source>
</evidence>
<feature type="non-terminal residue" evidence="1">
    <location>
        <position position="1"/>
    </location>
</feature>
<accession>A0AAV8YAI9</accession>
<gene>
    <name evidence="1" type="ORF">NQ318_020780</name>
</gene>
<sequence length="59" mass="6418">TPSPKLSDVSPDILLAKTIYYNSQNATLTSQETVYANSIKNPEEVKKGYAATQNVRTTG</sequence>
<organism evidence="1 2">
    <name type="scientific">Aromia moschata</name>
    <dbReference type="NCBI Taxonomy" id="1265417"/>
    <lineage>
        <taxon>Eukaryota</taxon>
        <taxon>Metazoa</taxon>
        <taxon>Ecdysozoa</taxon>
        <taxon>Arthropoda</taxon>
        <taxon>Hexapoda</taxon>
        <taxon>Insecta</taxon>
        <taxon>Pterygota</taxon>
        <taxon>Neoptera</taxon>
        <taxon>Endopterygota</taxon>
        <taxon>Coleoptera</taxon>
        <taxon>Polyphaga</taxon>
        <taxon>Cucujiformia</taxon>
        <taxon>Chrysomeloidea</taxon>
        <taxon>Cerambycidae</taxon>
        <taxon>Cerambycinae</taxon>
        <taxon>Callichromatini</taxon>
        <taxon>Aromia</taxon>
    </lineage>
</organism>
<dbReference type="EMBL" id="JAPWTK010000139">
    <property type="protein sequence ID" value="KAJ8948293.1"/>
    <property type="molecule type" value="Genomic_DNA"/>
</dbReference>
<name>A0AAV8YAI9_9CUCU</name>
<reference evidence="1" key="1">
    <citation type="journal article" date="2023" name="Insect Mol. Biol.">
        <title>Genome sequencing provides insights into the evolution of gene families encoding plant cell wall-degrading enzymes in longhorned beetles.</title>
        <authorList>
            <person name="Shin N.R."/>
            <person name="Okamura Y."/>
            <person name="Kirsch R."/>
            <person name="Pauchet Y."/>
        </authorList>
    </citation>
    <scope>NUCLEOTIDE SEQUENCE</scope>
    <source>
        <strain evidence="1">AMC_N1</strain>
    </source>
</reference>
<comment type="caution">
    <text evidence="1">The sequence shown here is derived from an EMBL/GenBank/DDBJ whole genome shotgun (WGS) entry which is preliminary data.</text>
</comment>
<dbReference type="Proteomes" id="UP001162162">
    <property type="component" value="Unassembled WGS sequence"/>
</dbReference>